<dbReference type="PROSITE" id="PS51767">
    <property type="entry name" value="PEPTIDASE_A1"/>
    <property type="match status" value="1"/>
</dbReference>
<dbReference type="GO" id="GO:0004190">
    <property type="term" value="F:aspartic-type endopeptidase activity"/>
    <property type="evidence" value="ECO:0007669"/>
    <property type="project" value="UniProtKB-KW"/>
</dbReference>
<keyword evidence="3" id="KW-0064">Aspartyl protease</keyword>
<dbReference type="InterPro" id="IPR051708">
    <property type="entry name" value="Plant_Aspart_Prot_A1"/>
</dbReference>
<dbReference type="PANTHER" id="PTHR47967">
    <property type="entry name" value="OS07G0603500 PROTEIN-RELATED"/>
    <property type="match status" value="1"/>
</dbReference>
<dbReference type="GO" id="GO:0005576">
    <property type="term" value="C:extracellular region"/>
    <property type="evidence" value="ECO:0007669"/>
    <property type="project" value="TreeGrafter"/>
</dbReference>
<dbReference type="Pfam" id="PF14541">
    <property type="entry name" value="TAXi_C"/>
    <property type="match status" value="1"/>
</dbReference>
<keyword evidence="5" id="KW-0325">Glycoprotein</keyword>
<dbReference type="InterPro" id="IPR032861">
    <property type="entry name" value="TAXi_N"/>
</dbReference>
<evidence type="ECO:0000256" key="3">
    <source>
        <dbReference type="ARBA" id="ARBA00022750"/>
    </source>
</evidence>
<comment type="similarity">
    <text evidence="1">Belongs to the peptidase A1 family.</text>
</comment>
<sequence>MAPLPQTMKHAANVLLMLLSVTICCCDSANLRLQLTHVDAGRGLTGRERLHRMTQRSAARAMQLLSARSGDRSASAPVNPGAYGSIFPYTEYLVHLSVGTPPQEVQLTLDTGSDLVWTQCQPCPASDCFHQTLPLFDSSASSSFASLPCSSTACENPCANDNQDNLSCNYRYSYGDGSVAEGEIGNDTFTFGTGDDAGERVAVPGLVFGCGHANNGIFTSNETGIAGFGRGALSLPSQLKVDNFSHCFTNITGSQSSTVLLGLPANLYGSGNGNGSVIQSTPFVQSPSRDPTKYYISLKGVTVGSERLQIPESMFALQPNGTGGTIIDSGLAITSLPEDAYKQVCHAFESQLDLPRDTNYSDEQPCFKTSPGSTPDVPRLAFHLEGATLDLPQENYVFKDANSNVLCLVIDKAKVGEPASIGNYQQQNMHVLYDLQHNMLSFVPAQCDQL</sequence>
<feature type="domain" description="Peptidase A1" evidence="7">
    <location>
        <begin position="92"/>
        <end position="443"/>
    </location>
</feature>
<dbReference type="PANTHER" id="PTHR47967:SF31">
    <property type="entry name" value="ASPARTYL PROTEASE FAMILY PROTEIN"/>
    <property type="match status" value="1"/>
</dbReference>
<dbReference type="Pfam" id="PF14543">
    <property type="entry name" value="TAXi_N"/>
    <property type="match status" value="1"/>
</dbReference>
<dbReference type="Proteomes" id="UP000729402">
    <property type="component" value="Unassembled WGS sequence"/>
</dbReference>
<dbReference type="CDD" id="cd05476">
    <property type="entry name" value="pepsin_A_like_plant"/>
    <property type="match status" value="1"/>
</dbReference>
<feature type="signal peptide" evidence="6">
    <location>
        <begin position="1"/>
        <end position="28"/>
    </location>
</feature>
<reference evidence="8" key="1">
    <citation type="journal article" date="2021" name="bioRxiv">
        <title>Whole Genome Assembly and Annotation of Northern Wild Rice, Zizania palustris L., Supports a Whole Genome Duplication in the Zizania Genus.</title>
        <authorList>
            <person name="Haas M."/>
            <person name="Kono T."/>
            <person name="Macchietto M."/>
            <person name="Millas R."/>
            <person name="McGilp L."/>
            <person name="Shao M."/>
            <person name="Duquette J."/>
            <person name="Hirsch C.N."/>
            <person name="Kimball J."/>
        </authorList>
    </citation>
    <scope>NUCLEOTIDE SEQUENCE</scope>
    <source>
        <tissue evidence="8">Fresh leaf tissue</tissue>
    </source>
</reference>
<keyword evidence="4" id="KW-0378">Hydrolase</keyword>
<dbReference type="PROSITE" id="PS00141">
    <property type="entry name" value="ASP_PROTEASE"/>
    <property type="match status" value="1"/>
</dbReference>
<proteinExistence type="inferred from homology"/>
<dbReference type="InterPro" id="IPR032799">
    <property type="entry name" value="TAXi_C"/>
</dbReference>
<evidence type="ECO:0000256" key="2">
    <source>
        <dbReference type="ARBA" id="ARBA00022670"/>
    </source>
</evidence>
<dbReference type="FunFam" id="2.40.70.10:FF:000033">
    <property type="entry name" value="Aspartyl protease family protein"/>
    <property type="match status" value="1"/>
</dbReference>
<evidence type="ECO:0000256" key="6">
    <source>
        <dbReference type="SAM" id="SignalP"/>
    </source>
</evidence>
<evidence type="ECO:0000259" key="7">
    <source>
        <dbReference type="PROSITE" id="PS51767"/>
    </source>
</evidence>
<organism evidence="8 9">
    <name type="scientific">Zizania palustris</name>
    <name type="common">Northern wild rice</name>
    <dbReference type="NCBI Taxonomy" id="103762"/>
    <lineage>
        <taxon>Eukaryota</taxon>
        <taxon>Viridiplantae</taxon>
        <taxon>Streptophyta</taxon>
        <taxon>Embryophyta</taxon>
        <taxon>Tracheophyta</taxon>
        <taxon>Spermatophyta</taxon>
        <taxon>Magnoliopsida</taxon>
        <taxon>Liliopsida</taxon>
        <taxon>Poales</taxon>
        <taxon>Poaceae</taxon>
        <taxon>BOP clade</taxon>
        <taxon>Oryzoideae</taxon>
        <taxon>Oryzeae</taxon>
        <taxon>Zizaniinae</taxon>
        <taxon>Zizania</taxon>
    </lineage>
</organism>
<accession>A0A8J5VEN9</accession>
<evidence type="ECO:0000256" key="5">
    <source>
        <dbReference type="ARBA" id="ARBA00023180"/>
    </source>
</evidence>
<keyword evidence="6" id="KW-0732">Signal</keyword>
<dbReference type="AlphaFoldDB" id="A0A8J5VEN9"/>
<keyword evidence="2" id="KW-0645">Protease</keyword>
<dbReference type="InterPro" id="IPR033121">
    <property type="entry name" value="PEPTIDASE_A1"/>
</dbReference>
<feature type="chain" id="PRO_5035291752" description="Peptidase A1 domain-containing protein" evidence="6">
    <location>
        <begin position="29"/>
        <end position="450"/>
    </location>
</feature>
<gene>
    <name evidence="8" type="ORF">GUJ93_ZPchr0003g17187</name>
</gene>
<dbReference type="GO" id="GO:0006508">
    <property type="term" value="P:proteolysis"/>
    <property type="evidence" value="ECO:0007669"/>
    <property type="project" value="UniProtKB-KW"/>
</dbReference>
<reference evidence="8" key="2">
    <citation type="submission" date="2021-02" db="EMBL/GenBank/DDBJ databases">
        <authorList>
            <person name="Kimball J.A."/>
            <person name="Haas M.W."/>
            <person name="Macchietto M."/>
            <person name="Kono T."/>
            <person name="Duquette J."/>
            <person name="Shao M."/>
        </authorList>
    </citation>
    <scope>NUCLEOTIDE SEQUENCE</scope>
    <source>
        <tissue evidence="8">Fresh leaf tissue</tissue>
    </source>
</reference>
<comment type="caution">
    <text evidence="8">The sequence shown here is derived from an EMBL/GenBank/DDBJ whole genome shotgun (WGS) entry which is preliminary data.</text>
</comment>
<evidence type="ECO:0000313" key="8">
    <source>
        <dbReference type="EMBL" id="KAG8063600.1"/>
    </source>
</evidence>
<evidence type="ECO:0000256" key="1">
    <source>
        <dbReference type="ARBA" id="ARBA00007447"/>
    </source>
</evidence>
<dbReference type="InterPro" id="IPR034161">
    <property type="entry name" value="Pepsin-like_plant"/>
</dbReference>
<dbReference type="InterPro" id="IPR001969">
    <property type="entry name" value="Aspartic_peptidase_AS"/>
</dbReference>
<dbReference type="EMBL" id="JAAALK010000286">
    <property type="protein sequence ID" value="KAG8063600.1"/>
    <property type="molecule type" value="Genomic_DNA"/>
</dbReference>
<dbReference type="OrthoDB" id="665129at2759"/>
<evidence type="ECO:0000313" key="9">
    <source>
        <dbReference type="Proteomes" id="UP000729402"/>
    </source>
</evidence>
<name>A0A8J5VEN9_ZIZPA</name>
<evidence type="ECO:0000256" key="4">
    <source>
        <dbReference type="ARBA" id="ARBA00022801"/>
    </source>
</evidence>
<protein>
    <recommendedName>
        <fullName evidence="7">Peptidase A1 domain-containing protein</fullName>
    </recommendedName>
</protein>
<keyword evidence="9" id="KW-1185">Reference proteome</keyword>